<dbReference type="SUPFAM" id="SSF53383">
    <property type="entry name" value="PLP-dependent transferases"/>
    <property type="match status" value="1"/>
</dbReference>
<keyword evidence="7" id="KW-0093">Biotin biosynthesis</keyword>
<keyword evidence="8 12" id="KW-0663">Pyridoxal phosphate</keyword>
<dbReference type="Proteomes" id="UP001500631">
    <property type="component" value="Unassembled WGS sequence"/>
</dbReference>
<evidence type="ECO:0000256" key="7">
    <source>
        <dbReference type="ARBA" id="ARBA00022756"/>
    </source>
</evidence>
<evidence type="ECO:0000256" key="12">
    <source>
        <dbReference type="RuleBase" id="RU003693"/>
    </source>
</evidence>
<dbReference type="EC" id="2.3.1.47" evidence="5"/>
<dbReference type="InterPro" id="IPR004839">
    <property type="entry name" value="Aminotransferase_I/II_large"/>
</dbReference>
<organism evidence="14 15">
    <name type="scientific">Wohlfahrtiimonas larvae</name>
    <dbReference type="NCBI Taxonomy" id="1157986"/>
    <lineage>
        <taxon>Bacteria</taxon>
        <taxon>Pseudomonadati</taxon>
        <taxon>Pseudomonadota</taxon>
        <taxon>Gammaproteobacteria</taxon>
        <taxon>Cardiobacteriales</taxon>
        <taxon>Ignatzschineriaceae</taxon>
        <taxon>Wohlfahrtiimonas</taxon>
    </lineage>
</organism>
<reference evidence="15" key="1">
    <citation type="journal article" date="2019" name="Int. J. Syst. Evol. Microbiol.">
        <title>The Global Catalogue of Microorganisms (GCM) 10K type strain sequencing project: providing services to taxonomists for standard genome sequencing and annotation.</title>
        <authorList>
            <consortium name="The Broad Institute Genomics Platform"/>
            <consortium name="The Broad Institute Genome Sequencing Center for Infectious Disease"/>
            <person name="Wu L."/>
            <person name="Ma J."/>
        </authorList>
    </citation>
    <scope>NUCLEOTIDE SEQUENCE [LARGE SCALE GENOMIC DNA]</scope>
    <source>
        <strain evidence="15">JCM 18424</strain>
    </source>
</reference>
<evidence type="ECO:0000256" key="2">
    <source>
        <dbReference type="ARBA" id="ARBA00004746"/>
    </source>
</evidence>
<dbReference type="RefSeq" id="WP_077925351.1">
    <property type="nucleotide sequence ID" value="NZ_BAABKE010000004.1"/>
</dbReference>
<protein>
    <recommendedName>
        <fullName evidence="5">8-amino-7-oxononanoate synthase</fullName>
        <ecNumber evidence="5">2.3.1.47</ecNumber>
    </recommendedName>
    <alternativeName>
        <fullName evidence="9">7-keto-8-amino-pelargonic acid synthase</fullName>
    </alternativeName>
    <alternativeName>
        <fullName evidence="10">8-amino-7-ketopelargonate synthase</fullName>
    </alternativeName>
</protein>
<evidence type="ECO:0000313" key="15">
    <source>
        <dbReference type="Proteomes" id="UP001500631"/>
    </source>
</evidence>
<dbReference type="InterPro" id="IPR015422">
    <property type="entry name" value="PyrdxlP-dep_Trfase_small"/>
</dbReference>
<dbReference type="Gene3D" id="3.40.640.10">
    <property type="entry name" value="Type I PLP-dependent aspartate aminotransferase-like (Major domain)"/>
    <property type="match status" value="1"/>
</dbReference>
<evidence type="ECO:0000256" key="5">
    <source>
        <dbReference type="ARBA" id="ARBA00013187"/>
    </source>
</evidence>
<evidence type="ECO:0000259" key="13">
    <source>
        <dbReference type="Pfam" id="PF00155"/>
    </source>
</evidence>
<dbReference type="Gene3D" id="3.90.1150.10">
    <property type="entry name" value="Aspartate Aminotransferase, domain 1"/>
    <property type="match status" value="1"/>
</dbReference>
<proteinExistence type="inferred from homology"/>
<comment type="similarity">
    <text evidence="3">Belongs to the class-II pyridoxal-phosphate-dependent aminotransferase family. BioF subfamily.</text>
</comment>
<evidence type="ECO:0000256" key="4">
    <source>
        <dbReference type="ARBA" id="ARBA00011738"/>
    </source>
</evidence>
<gene>
    <name evidence="14" type="primary">bioF</name>
    <name evidence="14" type="ORF">GCM10023338_12640</name>
</gene>
<comment type="caution">
    <text evidence="14">The sequence shown here is derived from an EMBL/GenBank/DDBJ whole genome shotgun (WGS) entry which is preliminary data.</text>
</comment>
<dbReference type="InterPro" id="IPR050087">
    <property type="entry name" value="AON_synthase_class-II"/>
</dbReference>
<evidence type="ECO:0000256" key="8">
    <source>
        <dbReference type="ARBA" id="ARBA00022898"/>
    </source>
</evidence>
<keyword evidence="15" id="KW-1185">Reference proteome</keyword>
<dbReference type="PANTHER" id="PTHR13693">
    <property type="entry name" value="CLASS II AMINOTRANSFERASE/8-AMINO-7-OXONONANOATE SYNTHASE"/>
    <property type="match status" value="1"/>
</dbReference>
<dbReference type="InterPro" id="IPR015424">
    <property type="entry name" value="PyrdxlP-dep_Trfase"/>
</dbReference>
<evidence type="ECO:0000256" key="11">
    <source>
        <dbReference type="ARBA" id="ARBA00047715"/>
    </source>
</evidence>
<keyword evidence="6" id="KW-0808">Transferase</keyword>
<accession>A0ABP9MRF2</accession>
<dbReference type="InterPro" id="IPR015421">
    <property type="entry name" value="PyrdxlP-dep_Trfase_major"/>
</dbReference>
<feature type="domain" description="Aminotransferase class I/classII large" evidence="13">
    <location>
        <begin position="32"/>
        <end position="371"/>
    </location>
</feature>
<name>A0ABP9MRF2_9GAMM</name>
<dbReference type="InterPro" id="IPR001917">
    <property type="entry name" value="Aminotrans_II_pyridoxalP_BS"/>
</dbReference>
<comment type="subunit">
    <text evidence="4">Homodimer.</text>
</comment>
<evidence type="ECO:0000256" key="1">
    <source>
        <dbReference type="ARBA" id="ARBA00001933"/>
    </source>
</evidence>
<evidence type="ECO:0000256" key="3">
    <source>
        <dbReference type="ARBA" id="ARBA00010008"/>
    </source>
</evidence>
<comment type="catalytic activity">
    <reaction evidence="11">
        <text>6-carboxyhexanoyl-[ACP] + L-alanine + H(+) = (8S)-8-amino-7-oxononanoate + holo-[ACP] + CO2</text>
        <dbReference type="Rhea" id="RHEA:42288"/>
        <dbReference type="Rhea" id="RHEA-COMP:9685"/>
        <dbReference type="Rhea" id="RHEA-COMP:9955"/>
        <dbReference type="ChEBI" id="CHEBI:15378"/>
        <dbReference type="ChEBI" id="CHEBI:16526"/>
        <dbReference type="ChEBI" id="CHEBI:57972"/>
        <dbReference type="ChEBI" id="CHEBI:64479"/>
        <dbReference type="ChEBI" id="CHEBI:78846"/>
        <dbReference type="ChEBI" id="CHEBI:149468"/>
        <dbReference type="EC" id="2.3.1.47"/>
    </reaction>
</comment>
<comment type="pathway">
    <text evidence="2">Cofactor biosynthesis; biotin biosynthesis.</text>
</comment>
<evidence type="ECO:0000313" key="14">
    <source>
        <dbReference type="EMBL" id="GAA5099316.1"/>
    </source>
</evidence>
<dbReference type="PROSITE" id="PS00599">
    <property type="entry name" value="AA_TRANSFER_CLASS_2"/>
    <property type="match status" value="1"/>
</dbReference>
<comment type="cofactor">
    <cofactor evidence="1 12">
        <name>pyridoxal 5'-phosphate</name>
        <dbReference type="ChEBI" id="CHEBI:597326"/>
    </cofactor>
</comment>
<evidence type="ECO:0000256" key="6">
    <source>
        <dbReference type="ARBA" id="ARBA00022679"/>
    </source>
</evidence>
<dbReference type="PANTHER" id="PTHR13693:SF100">
    <property type="entry name" value="8-AMINO-7-OXONONANOATE SYNTHASE"/>
    <property type="match status" value="1"/>
</dbReference>
<dbReference type="Pfam" id="PF00155">
    <property type="entry name" value="Aminotran_1_2"/>
    <property type="match status" value="1"/>
</dbReference>
<sequence>MNVWQARIARALEERKNVQGYRIRQVAEQNDHCLNFASNDYLGLSRSSALIQAWQKGAELYGVGSGGSSHVTGYHKPLQQLENQLAKWLGYERAVVYSSGFAANQALIQLLIEKDDWIIADKLSHASLVEAAMNSEGNFKRFIHNDLDSLKYLLNKVDSDQAVLTVTEGIFSMDGDEAPLDNIQLITERNENNWLMVDDAHGIGVHGNEGKGTCDKHGIHPDILVVTFGKALGVKGAAILCSGSVAEYLVQKSRALIYSTAIPPAQAYTLLKSIEIVQKSDESRQYLQDLITYFKSELKTLGIENLSNSAIQPIIIGSNEDSLRVSQILKEHNIWAMAIRPPTVPANSARIRMTLNTKHTQENIDHVIGALRYAFGG</sequence>
<evidence type="ECO:0000256" key="9">
    <source>
        <dbReference type="ARBA" id="ARBA00032610"/>
    </source>
</evidence>
<evidence type="ECO:0000256" key="10">
    <source>
        <dbReference type="ARBA" id="ARBA00033381"/>
    </source>
</evidence>
<dbReference type="EMBL" id="BAABKE010000004">
    <property type="protein sequence ID" value="GAA5099316.1"/>
    <property type="molecule type" value="Genomic_DNA"/>
</dbReference>